<proteinExistence type="predicted"/>
<gene>
    <name evidence="2" type="ORF">TCON_1591</name>
</gene>
<evidence type="ECO:0000256" key="1">
    <source>
        <dbReference type="SAM" id="Phobius"/>
    </source>
</evidence>
<keyword evidence="1" id="KW-0472">Membrane</keyword>
<feature type="transmembrane region" description="Helical" evidence="1">
    <location>
        <begin position="129"/>
        <end position="150"/>
    </location>
</feature>
<keyword evidence="1" id="KW-1133">Transmembrane helix</keyword>
<dbReference type="Proteomes" id="UP001516464">
    <property type="component" value="Unassembled WGS sequence"/>
</dbReference>
<sequence length="184" mass="21523">MKYFLWFRKPTKFVFYNLVLLVFIFILPNHCTIKFPLLFDVVDLFIKNFGWLFIIFIRIFYLFATKSSFKALRLIALEILFYIINTSRGGFINLLTTEKLNISGHIFMFSFSSYLLLEIINDNNVPAKGIAMCVLAIYNILACVTIMVYHGRIECLIGFVIAILFSLMHYFYISLLNNLNCCIL</sequence>
<feature type="transmembrane region" description="Helical" evidence="1">
    <location>
        <begin position="48"/>
        <end position="64"/>
    </location>
</feature>
<organism evidence="2 3">
    <name type="scientific">Astathelohania contejeani</name>
    <dbReference type="NCBI Taxonomy" id="164912"/>
    <lineage>
        <taxon>Eukaryota</taxon>
        <taxon>Fungi</taxon>
        <taxon>Fungi incertae sedis</taxon>
        <taxon>Microsporidia</taxon>
        <taxon>Astathelohaniidae</taxon>
        <taxon>Astathelohania</taxon>
    </lineage>
</organism>
<keyword evidence="3" id="KW-1185">Reference proteome</keyword>
<evidence type="ECO:0008006" key="4">
    <source>
        <dbReference type="Google" id="ProtNLM"/>
    </source>
</evidence>
<feature type="transmembrane region" description="Helical" evidence="1">
    <location>
        <begin position="12"/>
        <end position="28"/>
    </location>
</feature>
<evidence type="ECO:0000313" key="3">
    <source>
        <dbReference type="Proteomes" id="UP001516464"/>
    </source>
</evidence>
<evidence type="ECO:0000313" key="2">
    <source>
        <dbReference type="EMBL" id="KAF7683197.1"/>
    </source>
</evidence>
<name>A0ABQ7HYF7_9MICR</name>
<protein>
    <recommendedName>
        <fullName evidence="4">ATP synthase F0 subunit 6</fullName>
    </recommendedName>
</protein>
<accession>A0ABQ7HYF7</accession>
<dbReference type="EMBL" id="SBIQ01000116">
    <property type="protein sequence ID" value="KAF7683197.1"/>
    <property type="molecule type" value="Genomic_DNA"/>
</dbReference>
<reference evidence="2 3" key="1">
    <citation type="submission" date="2019-01" db="EMBL/GenBank/DDBJ databases">
        <title>Genomes sequencing and comparative genomics of infectious freshwater microsporidia, Cucumispora dikerogammari and Thelohania contejeani.</title>
        <authorList>
            <person name="Cormier A."/>
            <person name="Giraud I."/>
            <person name="Wattier R."/>
            <person name="Teixeira M."/>
            <person name="Grandjean F."/>
            <person name="Rigaud T."/>
            <person name="Cordaux R."/>
        </authorList>
    </citation>
    <scope>NUCLEOTIDE SEQUENCE [LARGE SCALE GENOMIC DNA]</scope>
    <source>
        <strain evidence="2">T1</strain>
        <tissue evidence="2">Spores</tissue>
    </source>
</reference>
<comment type="caution">
    <text evidence="2">The sequence shown here is derived from an EMBL/GenBank/DDBJ whole genome shotgun (WGS) entry which is preliminary data.</text>
</comment>
<feature type="transmembrane region" description="Helical" evidence="1">
    <location>
        <begin position="100"/>
        <end position="117"/>
    </location>
</feature>
<feature type="transmembrane region" description="Helical" evidence="1">
    <location>
        <begin position="71"/>
        <end position="94"/>
    </location>
</feature>
<feature type="transmembrane region" description="Helical" evidence="1">
    <location>
        <begin position="156"/>
        <end position="176"/>
    </location>
</feature>
<keyword evidence="1" id="KW-0812">Transmembrane</keyword>